<dbReference type="CDD" id="cd17990">
    <property type="entry name" value="DEXHc_HrpB"/>
    <property type="match status" value="1"/>
</dbReference>
<evidence type="ECO:0000256" key="2">
    <source>
        <dbReference type="ARBA" id="ARBA00022801"/>
    </source>
</evidence>
<keyword evidence="1" id="KW-0547">Nucleotide-binding</keyword>
<dbReference type="PANTHER" id="PTHR43519:SF1">
    <property type="entry name" value="ATP-DEPENDENT RNA HELICASE HRPB"/>
    <property type="match status" value="1"/>
</dbReference>
<dbReference type="Pfam" id="PF00270">
    <property type="entry name" value="DEAD"/>
    <property type="match status" value="1"/>
</dbReference>
<dbReference type="SMART" id="SM00490">
    <property type="entry name" value="HELICc"/>
    <property type="match status" value="1"/>
</dbReference>
<dbReference type="CDD" id="cd18791">
    <property type="entry name" value="SF2_C_RHA"/>
    <property type="match status" value="1"/>
</dbReference>
<name>A0A6N2T3G1_9ACTO</name>
<feature type="domain" description="Helicase C-terminal" evidence="6">
    <location>
        <begin position="217"/>
        <end position="383"/>
    </location>
</feature>
<dbReference type="SUPFAM" id="SSF52540">
    <property type="entry name" value="P-loop containing nucleoside triphosphate hydrolases"/>
    <property type="match status" value="1"/>
</dbReference>
<dbReference type="PROSITE" id="PS51192">
    <property type="entry name" value="HELICASE_ATP_BIND_1"/>
    <property type="match status" value="1"/>
</dbReference>
<organism evidence="7">
    <name type="scientific">Schaalia odontolytica</name>
    <dbReference type="NCBI Taxonomy" id="1660"/>
    <lineage>
        <taxon>Bacteria</taxon>
        <taxon>Bacillati</taxon>
        <taxon>Actinomycetota</taxon>
        <taxon>Actinomycetes</taxon>
        <taxon>Actinomycetales</taxon>
        <taxon>Actinomycetaceae</taxon>
        <taxon>Schaalia</taxon>
    </lineage>
</organism>
<dbReference type="NCBIfam" id="TIGR01970">
    <property type="entry name" value="DEAH_box_HrpB"/>
    <property type="match status" value="1"/>
</dbReference>
<dbReference type="Pfam" id="PF00271">
    <property type="entry name" value="Helicase_C"/>
    <property type="match status" value="1"/>
</dbReference>
<dbReference type="EMBL" id="CACRSM010000002">
    <property type="protein sequence ID" value="VYT00248.1"/>
    <property type="molecule type" value="Genomic_DNA"/>
</dbReference>
<evidence type="ECO:0000256" key="1">
    <source>
        <dbReference type="ARBA" id="ARBA00022741"/>
    </source>
</evidence>
<dbReference type="InterPro" id="IPR049614">
    <property type="entry name" value="HrpB_DEXH"/>
</dbReference>
<dbReference type="InterPro" id="IPR013689">
    <property type="entry name" value="RNA_helicase_ATP-dep_HrpB_C"/>
</dbReference>
<keyword evidence="2 7" id="KW-0378">Hydrolase</keyword>
<proteinExistence type="predicted"/>
<dbReference type="GO" id="GO:0003724">
    <property type="term" value="F:RNA helicase activity"/>
    <property type="evidence" value="ECO:0007669"/>
    <property type="project" value="UniProtKB-EC"/>
</dbReference>
<evidence type="ECO:0000259" key="6">
    <source>
        <dbReference type="PROSITE" id="PS51194"/>
    </source>
</evidence>
<dbReference type="PROSITE" id="PS51194">
    <property type="entry name" value="HELICASE_CTER"/>
    <property type="match status" value="1"/>
</dbReference>
<dbReference type="Pfam" id="PF08482">
    <property type="entry name" value="HrpB_C"/>
    <property type="match status" value="1"/>
</dbReference>
<accession>A0A6N2T3G1</accession>
<dbReference type="EC" id="3.6.4.13" evidence="7"/>
<keyword evidence="3 7" id="KW-0347">Helicase</keyword>
<dbReference type="SMART" id="SM00487">
    <property type="entry name" value="DEXDc"/>
    <property type="match status" value="1"/>
</dbReference>
<protein>
    <submittedName>
        <fullName evidence="7">ATP-dependent RNA helicase HrpB</fullName>
        <ecNumber evidence="7">3.6.4.13</ecNumber>
    </submittedName>
</protein>
<feature type="domain" description="Helicase ATP-binding" evidence="5">
    <location>
        <begin position="24"/>
        <end position="187"/>
    </location>
</feature>
<dbReference type="InterPro" id="IPR001650">
    <property type="entry name" value="Helicase_C-like"/>
</dbReference>
<dbReference type="InterPro" id="IPR027417">
    <property type="entry name" value="P-loop_NTPase"/>
</dbReference>
<evidence type="ECO:0000256" key="4">
    <source>
        <dbReference type="ARBA" id="ARBA00022840"/>
    </source>
</evidence>
<dbReference type="PIRSF" id="PIRSF005496">
    <property type="entry name" value="ATP_hel_hrpB"/>
    <property type="match status" value="1"/>
</dbReference>
<reference evidence="7" key="1">
    <citation type="submission" date="2019-11" db="EMBL/GenBank/DDBJ databases">
        <authorList>
            <person name="Feng L."/>
        </authorList>
    </citation>
    <scope>NUCLEOTIDE SEQUENCE</scope>
    <source>
        <strain evidence="7">AodontolyticusLFYP35</strain>
    </source>
</reference>
<dbReference type="Gene3D" id="1.20.120.1080">
    <property type="match status" value="1"/>
</dbReference>
<evidence type="ECO:0000313" key="7">
    <source>
        <dbReference type="EMBL" id="VYT00248.1"/>
    </source>
</evidence>
<dbReference type="InterPro" id="IPR003593">
    <property type="entry name" value="AAA+_ATPase"/>
</dbReference>
<dbReference type="InterPro" id="IPR010225">
    <property type="entry name" value="HrpB"/>
</dbReference>
<dbReference type="PANTHER" id="PTHR43519">
    <property type="entry name" value="ATP-DEPENDENT RNA HELICASE HRPB"/>
    <property type="match status" value="1"/>
</dbReference>
<dbReference type="GO" id="GO:0003676">
    <property type="term" value="F:nucleic acid binding"/>
    <property type="evidence" value="ECO:0007669"/>
    <property type="project" value="InterPro"/>
</dbReference>
<dbReference type="InterPro" id="IPR014001">
    <property type="entry name" value="Helicase_ATP-bd"/>
</dbReference>
<dbReference type="SMART" id="SM00382">
    <property type="entry name" value="AAA"/>
    <property type="match status" value="1"/>
</dbReference>
<dbReference type="GO" id="GO:0005524">
    <property type="term" value="F:ATP binding"/>
    <property type="evidence" value="ECO:0007669"/>
    <property type="project" value="UniProtKB-KW"/>
</dbReference>
<keyword evidence="4" id="KW-0067">ATP-binding</keyword>
<dbReference type="Gene3D" id="3.40.50.300">
    <property type="entry name" value="P-loop containing nucleotide triphosphate hydrolases"/>
    <property type="match status" value="2"/>
</dbReference>
<dbReference type="GO" id="GO:0016787">
    <property type="term" value="F:hydrolase activity"/>
    <property type="evidence" value="ECO:0007669"/>
    <property type="project" value="UniProtKB-KW"/>
</dbReference>
<dbReference type="AlphaFoldDB" id="A0A6N2T3G1"/>
<gene>
    <name evidence="7" type="primary">hrpB_2</name>
    <name evidence="7" type="ORF">AOLFYP35_01166</name>
</gene>
<evidence type="ECO:0000259" key="5">
    <source>
        <dbReference type="PROSITE" id="PS51192"/>
    </source>
</evidence>
<sequence length="830" mass="90555">MLSFQDAITRASDLPVSRLLPDFLRSCSSGSVSIISASAGSGKTTLIPLACAELLEPGQRVLVCSPRRVSARSCARRLAQLLNDRVGHLVGFSVRGQSERSTSTRIEFVTPGVLTRMIHSDPELQGIGCVILDEFHERAVDSDLACAFLSDIREVLREDLRLVIMSATVDIDALRSLLADFSPQVFELNQELYPVDIVWEAPPRGVDYFQGERVNIPFLRHIAALAARALERYPGDALVFVPGMREISKVCEFLEGVDAQVIALHGQLSPSQQDEIFAASSSRRIIVSSSIAESALTVPGVQIVIDSTLSRHTRFSPAREATSLVTVPSPRSSMVQRAGRAGRLGPGVCIRAMESSGWAMRPSQPSPEITICDPVPPLLSVACWSRADFSSVRLLDTPSRGLEEYARSSLEALGAIDEAGQALPHGRSLALSPVDPRIAHALSTLEDEIPREIAALCAAVISEDLRPKGGNLLSCLYSLPLGGVQAARIEETAARMCQAPRPIWDTHSRAKVAAAMADFVSRAFPLRLARQREGSNRYLLVSGVGASLPQASALEGSTWLAIADLQSTTGDGIIRSALPLDQDTACTAASHLHKSVSRLTLDQGRILAVTEEKLGAVTLSSTRVPDADREAMRSFALAELAKMSVADLPWSQSASQLRLRILKCREFLGDPWPLVDDEHFIISCGQFLADQWSDGRPLAELSLGEALTSLLVWPLNRDLDRQAPTQITIPTGAERRVKWDHEGARVSLRVQEAFGWTDSPRFMDGRLPLRIELTDPAGRPVAITSDLESFWKGPYQQVRSELRGRYTKHHWPEDPFSVAPTARTKRASTR</sequence>
<evidence type="ECO:0000256" key="3">
    <source>
        <dbReference type="ARBA" id="ARBA00022806"/>
    </source>
</evidence>
<dbReference type="InterPro" id="IPR011545">
    <property type="entry name" value="DEAD/DEAH_box_helicase_dom"/>
</dbReference>